<accession>A0A9X7N3M2</accession>
<dbReference type="GO" id="GO:0003677">
    <property type="term" value="F:DNA binding"/>
    <property type="evidence" value="ECO:0007669"/>
    <property type="project" value="InterPro"/>
</dbReference>
<dbReference type="InterPro" id="IPR048188">
    <property type="entry name" value="YmfL-like"/>
</dbReference>
<dbReference type="EMBL" id="CP043626">
    <property type="protein sequence ID" value="QEY74111.1"/>
    <property type="molecule type" value="Genomic_DNA"/>
</dbReference>
<evidence type="ECO:0008006" key="3">
    <source>
        <dbReference type="Google" id="ProtNLM"/>
    </source>
</evidence>
<dbReference type="Pfam" id="PF06892">
    <property type="entry name" value="Phage_CP76"/>
    <property type="match status" value="1"/>
</dbReference>
<dbReference type="InterPro" id="IPR009679">
    <property type="entry name" value="Phage_186_CII-like"/>
</dbReference>
<dbReference type="AlphaFoldDB" id="A0A9X7N3M2"/>
<dbReference type="OrthoDB" id="6956679at2"/>
<dbReference type="KEGG" id="pden:F1C79_22275"/>
<sequence length="161" mass="17691">MKRQILDSRRKAVMAAVGAFPGGRECAAAHLGLEAKRFDNQLYENPGHRPLTDEQVRQLERVSGTSFLADYIASLYDGVFAPMPEDGPLDNLDLYERSLAADVAEGKVDQIIARALKDGVIDEAEIAEIIAAHRVHLAARHAEVGAVITLHRKNPGRQEQQ</sequence>
<proteinExistence type="predicted"/>
<gene>
    <name evidence="1" type="ORF">F1C79_22275</name>
</gene>
<dbReference type="Proteomes" id="UP000326659">
    <property type="component" value="Chromosome"/>
</dbReference>
<organism evidence="1 2">
    <name type="scientific">Pseudomonas denitrificans</name>
    <dbReference type="NCBI Taxonomy" id="43306"/>
    <lineage>
        <taxon>Bacteria</taxon>
        <taxon>Pseudomonadati</taxon>
        <taxon>Pseudomonadota</taxon>
        <taxon>Gammaproteobacteria</taxon>
        <taxon>Pseudomonadales</taxon>
        <taxon>Pseudomonadaceae</taxon>
        <taxon>Halopseudomonas</taxon>
    </lineage>
</organism>
<dbReference type="RefSeq" id="WP_151188625.1">
    <property type="nucleotide sequence ID" value="NZ_CP043626.1"/>
</dbReference>
<protein>
    <recommendedName>
        <fullName evidence="3">Prophage PssSM-01</fullName>
    </recommendedName>
</protein>
<reference evidence="1 2" key="1">
    <citation type="submission" date="2019-09" db="EMBL/GenBank/DDBJ databases">
        <title>Prosopis cineraria nodule microbiome.</title>
        <authorList>
            <person name="Chaluvadi S.R."/>
            <person name="Ali R."/>
            <person name="Wang X."/>
        </authorList>
    </citation>
    <scope>NUCLEOTIDE SEQUENCE [LARGE SCALE GENOMIC DNA]</scope>
    <source>
        <strain evidence="1 2">BG1</strain>
    </source>
</reference>
<evidence type="ECO:0000313" key="2">
    <source>
        <dbReference type="Proteomes" id="UP000326659"/>
    </source>
</evidence>
<name>A0A9X7N3M2_PSEDE</name>
<dbReference type="NCBIfam" id="NF041471">
    <property type="entry name" value="phage_reg_YmfL"/>
    <property type="match status" value="1"/>
</dbReference>
<evidence type="ECO:0000313" key="1">
    <source>
        <dbReference type="EMBL" id="QEY74111.1"/>
    </source>
</evidence>
<keyword evidence="2" id="KW-1185">Reference proteome</keyword>